<evidence type="ECO:0000313" key="2">
    <source>
        <dbReference type="Proteomes" id="UP001642484"/>
    </source>
</evidence>
<proteinExistence type="predicted"/>
<sequence>KESTVCPYFKALSPEDSSIRSGRTTRVFWVREDAKDAELLLLPYDYLIGQGTRESLQVASPQG</sequence>
<keyword evidence="2" id="KW-1185">Reference proteome</keyword>
<gene>
    <name evidence="1" type="ORF">CCMP2556_LOCUS43848</name>
</gene>
<organism evidence="1 2">
    <name type="scientific">Durusdinium trenchii</name>
    <dbReference type="NCBI Taxonomy" id="1381693"/>
    <lineage>
        <taxon>Eukaryota</taxon>
        <taxon>Sar</taxon>
        <taxon>Alveolata</taxon>
        <taxon>Dinophyceae</taxon>
        <taxon>Suessiales</taxon>
        <taxon>Symbiodiniaceae</taxon>
        <taxon>Durusdinium</taxon>
    </lineage>
</organism>
<comment type="caution">
    <text evidence="1">The sequence shown here is derived from an EMBL/GenBank/DDBJ whole genome shotgun (WGS) entry which is preliminary data.</text>
</comment>
<dbReference type="Proteomes" id="UP001642484">
    <property type="component" value="Unassembled WGS sequence"/>
</dbReference>
<dbReference type="EMBL" id="CAXAMN010024964">
    <property type="protein sequence ID" value="CAK9091440.1"/>
    <property type="molecule type" value="Genomic_DNA"/>
</dbReference>
<feature type="non-terminal residue" evidence="1">
    <location>
        <position position="63"/>
    </location>
</feature>
<evidence type="ECO:0000313" key="1">
    <source>
        <dbReference type="EMBL" id="CAK9091440.1"/>
    </source>
</evidence>
<reference evidence="1 2" key="1">
    <citation type="submission" date="2024-02" db="EMBL/GenBank/DDBJ databases">
        <authorList>
            <person name="Chen Y."/>
            <person name="Shah S."/>
            <person name="Dougan E. K."/>
            <person name="Thang M."/>
            <person name="Chan C."/>
        </authorList>
    </citation>
    <scope>NUCLEOTIDE SEQUENCE [LARGE SCALE GENOMIC DNA]</scope>
</reference>
<feature type="non-terminal residue" evidence="1">
    <location>
        <position position="1"/>
    </location>
</feature>
<name>A0ABP0QT10_9DINO</name>
<protein>
    <submittedName>
        <fullName evidence="1">Uncharacterized protein</fullName>
    </submittedName>
</protein>
<accession>A0ABP0QT10</accession>